<dbReference type="Proteomes" id="UP001202328">
    <property type="component" value="Unassembled WGS sequence"/>
</dbReference>
<dbReference type="EMBL" id="JAJJMB010012308">
    <property type="protein sequence ID" value="KAI3878415.1"/>
    <property type="molecule type" value="Genomic_DNA"/>
</dbReference>
<feature type="compositionally biased region" description="Polar residues" evidence="1">
    <location>
        <begin position="1"/>
        <end position="13"/>
    </location>
</feature>
<gene>
    <name evidence="2" type="ORF">MKW98_001830</name>
</gene>
<accession>A0AAD4SC82</accession>
<evidence type="ECO:0000313" key="3">
    <source>
        <dbReference type="Proteomes" id="UP001202328"/>
    </source>
</evidence>
<evidence type="ECO:0000256" key="1">
    <source>
        <dbReference type="SAM" id="MobiDB-lite"/>
    </source>
</evidence>
<feature type="region of interest" description="Disordered" evidence="1">
    <location>
        <begin position="1"/>
        <end position="117"/>
    </location>
</feature>
<protein>
    <submittedName>
        <fullName evidence="2">Uncharacterized protein</fullName>
    </submittedName>
</protein>
<proteinExistence type="predicted"/>
<dbReference type="AlphaFoldDB" id="A0AAD4SC82"/>
<name>A0AAD4SC82_9MAGN</name>
<organism evidence="2 3">
    <name type="scientific">Papaver atlanticum</name>
    <dbReference type="NCBI Taxonomy" id="357466"/>
    <lineage>
        <taxon>Eukaryota</taxon>
        <taxon>Viridiplantae</taxon>
        <taxon>Streptophyta</taxon>
        <taxon>Embryophyta</taxon>
        <taxon>Tracheophyta</taxon>
        <taxon>Spermatophyta</taxon>
        <taxon>Magnoliopsida</taxon>
        <taxon>Ranunculales</taxon>
        <taxon>Papaveraceae</taxon>
        <taxon>Papaveroideae</taxon>
        <taxon>Papaver</taxon>
    </lineage>
</organism>
<keyword evidence="3" id="KW-1185">Reference proteome</keyword>
<feature type="compositionally biased region" description="Polar residues" evidence="1">
    <location>
        <begin position="33"/>
        <end position="49"/>
    </location>
</feature>
<comment type="caution">
    <text evidence="2">The sequence shown here is derived from an EMBL/GenBank/DDBJ whole genome shotgun (WGS) entry which is preliminary data.</text>
</comment>
<evidence type="ECO:0000313" key="2">
    <source>
        <dbReference type="EMBL" id="KAI3878415.1"/>
    </source>
</evidence>
<reference evidence="2" key="1">
    <citation type="submission" date="2022-04" db="EMBL/GenBank/DDBJ databases">
        <title>A functionally conserved STORR gene fusion in Papaver species that diverged 16.8 million years ago.</title>
        <authorList>
            <person name="Catania T."/>
        </authorList>
    </citation>
    <scope>NUCLEOTIDE SEQUENCE</scope>
    <source>
        <strain evidence="2">S-188037</strain>
    </source>
</reference>
<sequence length="117" mass="12601">MPIQQENHSQEGTETAGRVLFQNSVYEIGSGSGNVETGTTSSGDVNPPNQEHAMQPPEHGNPGPVPASLVPAHPPATARERNNRNYHPAGPARATRRQVAQERHRSRSGCQYGPHHA</sequence>